<dbReference type="GO" id="GO:0003676">
    <property type="term" value="F:nucleic acid binding"/>
    <property type="evidence" value="ECO:0007669"/>
    <property type="project" value="InterPro"/>
</dbReference>
<dbReference type="InterPro" id="IPR050951">
    <property type="entry name" value="Retrovirus_Pol_polyprotein"/>
</dbReference>
<accession>A0A2P4WYL6</accession>
<dbReference type="SUPFAM" id="SSF56672">
    <property type="entry name" value="DNA/RNA polymerases"/>
    <property type="match status" value="1"/>
</dbReference>
<evidence type="ECO:0000256" key="3">
    <source>
        <dbReference type="ARBA" id="ARBA00022722"/>
    </source>
</evidence>
<sequence length="361" mass="40960">MPTGSGSNSTRHQGLQQAPVLALSDETSVVCDTSDYAIGCALLQTDDEGLERVVSFQSRQLKAAERNYPVHDKELLAMKYALVKFRVHLLGTRPIVIYTDHASSRTATSSTHFSQRMARWLSFFAEYNPRRIQAGQAEYLYDRIRLAYQEDENYTPLVQFLSDGKDAKRAQLHRYELADGLLHYRVDPRDSPRVVVPNDEDLKYDKLLEAHDAPMSGHLGREKSYQMVSLTFWSLRRYKWVAHYVKTCETCQRAKPSSHVSVPLLSLPVPADCWKSMSLDFVFGLPVGDKGNTGILVFVCRLSKMVHLAPVRDKVAGKHTAQLFLDGLFRYHGLPETIVSDRDPRFAGANWTTCSRFLELS</sequence>
<proteinExistence type="predicted"/>
<dbReference type="InterPro" id="IPR001584">
    <property type="entry name" value="Integrase_cat-core"/>
</dbReference>
<keyword evidence="5" id="KW-0378">Hydrolase</keyword>
<dbReference type="GO" id="GO:0004519">
    <property type="term" value="F:endonuclease activity"/>
    <property type="evidence" value="ECO:0007669"/>
    <property type="project" value="UniProtKB-KW"/>
</dbReference>
<evidence type="ECO:0000256" key="4">
    <source>
        <dbReference type="ARBA" id="ARBA00022759"/>
    </source>
</evidence>
<evidence type="ECO:0000256" key="6">
    <source>
        <dbReference type="ARBA" id="ARBA00022918"/>
    </source>
</evidence>
<dbReference type="PROSITE" id="PS50994">
    <property type="entry name" value="INTEGRASE"/>
    <property type="match status" value="1"/>
</dbReference>
<feature type="domain" description="Integrase catalytic" evidence="7">
    <location>
        <begin position="266"/>
        <end position="361"/>
    </location>
</feature>
<evidence type="ECO:0000313" key="8">
    <source>
        <dbReference type="EMBL" id="POM58396.1"/>
    </source>
</evidence>
<dbReference type="InterPro" id="IPR041588">
    <property type="entry name" value="Integrase_H2C2"/>
</dbReference>
<dbReference type="InterPro" id="IPR041373">
    <property type="entry name" value="RT_RNaseH"/>
</dbReference>
<dbReference type="InterPro" id="IPR043502">
    <property type="entry name" value="DNA/RNA_pol_sf"/>
</dbReference>
<dbReference type="GO" id="GO:0016787">
    <property type="term" value="F:hydrolase activity"/>
    <property type="evidence" value="ECO:0007669"/>
    <property type="project" value="UniProtKB-KW"/>
</dbReference>
<dbReference type="Pfam" id="PF17921">
    <property type="entry name" value="Integrase_H2C2"/>
    <property type="match status" value="1"/>
</dbReference>
<organism evidence="8 9">
    <name type="scientific">Phytophthora palmivora</name>
    <dbReference type="NCBI Taxonomy" id="4796"/>
    <lineage>
        <taxon>Eukaryota</taxon>
        <taxon>Sar</taxon>
        <taxon>Stramenopiles</taxon>
        <taxon>Oomycota</taxon>
        <taxon>Peronosporomycetes</taxon>
        <taxon>Peronosporales</taxon>
        <taxon>Peronosporaceae</taxon>
        <taxon>Phytophthora</taxon>
    </lineage>
</organism>
<keyword evidence="3" id="KW-0540">Nuclease</keyword>
<keyword evidence="2" id="KW-0548">Nucleotidyltransferase</keyword>
<name>A0A2P4WYL6_9STRA</name>
<keyword evidence="4" id="KW-0255">Endonuclease</keyword>
<dbReference type="PANTHER" id="PTHR37984:SF5">
    <property type="entry name" value="PROTEIN NYNRIN-LIKE"/>
    <property type="match status" value="1"/>
</dbReference>
<dbReference type="OrthoDB" id="107409at2759"/>
<gene>
    <name evidence="8" type="ORF">PHPALM_36957</name>
</gene>
<dbReference type="InterPro" id="IPR012337">
    <property type="entry name" value="RNaseH-like_sf"/>
</dbReference>
<evidence type="ECO:0000256" key="5">
    <source>
        <dbReference type="ARBA" id="ARBA00022801"/>
    </source>
</evidence>
<comment type="caution">
    <text evidence="8">The sequence shown here is derived from an EMBL/GenBank/DDBJ whole genome shotgun (WGS) entry which is preliminary data.</text>
</comment>
<evidence type="ECO:0000256" key="2">
    <source>
        <dbReference type="ARBA" id="ARBA00022695"/>
    </source>
</evidence>
<dbReference type="GO" id="GO:0015074">
    <property type="term" value="P:DNA integration"/>
    <property type="evidence" value="ECO:0007669"/>
    <property type="project" value="InterPro"/>
</dbReference>
<dbReference type="InterPro" id="IPR036397">
    <property type="entry name" value="RNaseH_sf"/>
</dbReference>
<dbReference type="CDD" id="cd09274">
    <property type="entry name" value="RNase_HI_RT_Ty3"/>
    <property type="match status" value="1"/>
</dbReference>
<dbReference type="Pfam" id="PF17917">
    <property type="entry name" value="RT_RNaseH"/>
    <property type="match status" value="1"/>
</dbReference>
<dbReference type="PANTHER" id="PTHR37984">
    <property type="entry name" value="PROTEIN CBG26694"/>
    <property type="match status" value="1"/>
</dbReference>
<dbReference type="GO" id="GO:0003964">
    <property type="term" value="F:RNA-directed DNA polymerase activity"/>
    <property type="evidence" value="ECO:0007669"/>
    <property type="project" value="UniProtKB-KW"/>
</dbReference>
<dbReference type="Proteomes" id="UP000237271">
    <property type="component" value="Unassembled WGS sequence"/>
</dbReference>
<dbReference type="FunFam" id="3.10.20.370:FF:000001">
    <property type="entry name" value="Retrovirus-related Pol polyprotein from transposon 17.6-like protein"/>
    <property type="match status" value="1"/>
</dbReference>
<dbReference type="Gene3D" id="1.10.340.70">
    <property type="match status" value="1"/>
</dbReference>
<keyword evidence="9" id="KW-1185">Reference proteome</keyword>
<dbReference type="AlphaFoldDB" id="A0A2P4WYL6"/>
<dbReference type="Gene3D" id="3.30.420.10">
    <property type="entry name" value="Ribonuclease H-like superfamily/Ribonuclease H"/>
    <property type="match status" value="1"/>
</dbReference>
<evidence type="ECO:0000256" key="1">
    <source>
        <dbReference type="ARBA" id="ARBA00022679"/>
    </source>
</evidence>
<evidence type="ECO:0000259" key="7">
    <source>
        <dbReference type="PROSITE" id="PS50994"/>
    </source>
</evidence>
<protein>
    <submittedName>
        <fullName evidence="8">Retroelement</fullName>
    </submittedName>
</protein>
<reference evidence="8 9" key="1">
    <citation type="journal article" date="2017" name="Genome Biol. Evol.">
        <title>Phytophthora megakarya and P. palmivora, closely related causal agents of cacao black pod rot, underwent increases in genome sizes and gene numbers by different mechanisms.</title>
        <authorList>
            <person name="Ali S.S."/>
            <person name="Shao J."/>
            <person name="Lary D.J."/>
            <person name="Kronmiller B."/>
            <person name="Shen D."/>
            <person name="Strem M.D."/>
            <person name="Amoako-Attah I."/>
            <person name="Akrofi A.Y."/>
            <person name="Begoude B.A."/>
            <person name="Ten Hoopen G.M."/>
            <person name="Coulibaly K."/>
            <person name="Kebe B.I."/>
            <person name="Melnick R.L."/>
            <person name="Guiltinan M.J."/>
            <person name="Tyler B.M."/>
            <person name="Meinhardt L.W."/>
            <person name="Bailey B.A."/>
        </authorList>
    </citation>
    <scope>NUCLEOTIDE SEQUENCE [LARGE SCALE GENOMIC DNA]</scope>
    <source>
        <strain evidence="9">sbr112.9</strain>
    </source>
</reference>
<dbReference type="SUPFAM" id="SSF53098">
    <property type="entry name" value="Ribonuclease H-like"/>
    <property type="match status" value="1"/>
</dbReference>
<evidence type="ECO:0000313" key="9">
    <source>
        <dbReference type="Proteomes" id="UP000237271"/>
    </source>
</evidence>
<dbReference type="EMBL" id="NCKW01020255">
    <property type="protein sequence ID" value="POM58396.1"/>
    <property type="molecule type" value="Genomic_DNA"/>
</dbReference>
<keyword evidence="6" id="KW-0695">RNA-directed DNA polymerase</keyword>
<keyword evidence="1" id="KW-0808">Transferase</keyword>